<evidence type="ECO:0000313" key="1">
    <source>
        <dbReference type="EMBL" id="SEH92332.1"/>
    </source>
</evidence>
<gene>
    <name evidence="1" type="ORF">PYTT_1753</name>
</gene>
<name>A0A1C7P8P8_9BACT</name>
<evidence type="ECO:0000313" key="2">
    <source>
        <dbReference type="Proteomes" id="UP000176204"/>
    </source>
</evidence>
<dbReference type="AlphaFoldDB" id="A0A1C7P8P8"/>
<dbReference type="RefSeq" id="WP_067777728.1">
    <property type="nucleotide sequence ID" value="NZ_LIGX01000041.1"/>
</dbReference>
<accession>A0A1C7P8P8</accession>
<dbReference type="Proteomes" id="UP000176204">
    <property type="component" value="Chromosome I"/>
</dbReference>
<reference evidence="2" key="1">
    <citation type="submission" date="2016-09" db="EMBL/GenBank/DDBJ databases">
        <authorList>
            <person name="Koehorst J."/>
        </authorList>
    </citation>
    <scope>NUCLEOTIDE SEQUENCE [LARGE SCALE GENOMIC DNA]</scope>
</reference>
<proteinExistence type="predicted"/>
<sequence>MYDTCTFLLPFQHTAYSNEIDETVILKDYTPLFTPIRTAQELSAREQALARQINRQERLWQQGYISRYEYFTIVGNWLMARFELSRHKTAPQTLSEKQKELAAEIIDNFNTRIDTLERLASAGQTEEENVIKLKLNLLLFRRDLAIASGEPKETVMQHQKRIVEQSSAWLAFVQKAVDNHVMGLTDLQEPQAMLEKEQKRLHSTENTMPH</sequence>
<organism evidence="1 2">
    <name type="scientific">Akkermansia glycaniphila</name>
    <dbReference type="NCBI Taxonomy" id="1679444"/>
    <lineage>
        <taxon>Bacteria</taxon>
        <taxon>Pseudomonadati</taxon>
        <taxon>Verrucomicrobiota</taxon>
        <taxon>Verrucomicrobiia</taxon>
        <taxon>Verrucomicrobiales</taxon>
        <taxon>Akkermansiaceae</taxon>
        <taxon>Akkermansia</taxon>
    </lineage>
</organism>
<dbReference type="EMBL" id="LT629973">
    <property type="protein sequence ID" value="SEH92332.1"/>
    <property type="molecule type" value="Genomic_DNA"/>
</dbReference>
<keyword evidence="2" id="KW-1185">Reference proteome</keyword>
<dbReference type="KEGG" id="agl:PYTT_1753"/>
<protein>
    <submittedName>
        <fullName evidence="1">Uncharacterized protein</fullName>
    </submittedName>
</protein>